<evidence type="ECO:0000313" key="3">
    <source>
        <dbReference type="Proteomes" id="UP001219525"/>
    </source>
</evidence>
<sequence length="222" mass="23549">MSRDHPARCPAARRPPAILSASRLVLGVLGVLAKTPKTKKHFVLRKMFFVFHKTYVVAMRICTSIVPDLHRTTGVHATIVRHGTGTVSIPYKHSTTAAPRPTDPERSVGRCGRRGPGGGGGGGCVVVWHRLRRVTATSVAVSSTGVSGGRRMAGTAGAAWSDDGQGGMARRLRCDGLDRVAAYLSAGRNSDCPLHRTGPKAASANPRAWTQITVAKPTLTEE</sequence>
<name>A0AAD6Y3S7_9AGAR</name>
<dbReference type="Proteomes" id="UP001219525">
    <property type="component" value="Unassembled WGS sequence"/>
</dbReference>
<gene>
    <name evidence="2" type="ORF">GGX14DRAFT_401148</name>
</gene>
<feature type="region of interest" description="Disordered" evidence="1">
    <location>
        <begin position="144"/>
        <end position="167"/>
    </location>
</feature>
<reference evidence="2" key="1">
    <citation type="submission" date="2023-03" db="EMBL/GenBank/DDBJ databases">
        <title>Massive genome expansion in bonnet fungi (Mycena s.s.) driven by repeated elements and novel gene families across ecological guilds.</title>
        <authorList>
            <consortium name="Lawrence Berkeley National Laboratory"/>
            <person name="Harder C.B."/>
            <person name="Miyauchi S."/>
            <person name="Viragh M."/>
            <person name="Kuo A."/>
            <person name="Thoen E."/>
            <person name="Andreopoulos B."/>
            <person name="Lu D."/>
            <person name="Skrede I."/>
            <person name="Drula E."/>
            <person name="Henrissat B."/>
            <person name="Morin E."/>
            <person name="Kohler A."/>
            <person name="Barry K."/>
            <person name="LaButti K."/>
            <person name="Morin E."/>
            <person name="Salamov A."/>
            <person name="Lipzen A."/>
            <person name="Mereny Z."/>
            <person name="Hegedus B."/>
            <person name="Baldrian P."/>
            <person name="Stursova M."/>
            <person name="Weitz H."/>
            <person name="Taylor A."/>
            <person name="Grigoriev I.V."/>
            <person name="Nagy L.G."/>
            <person name="Martin F."/>
            <person name="Kauserud H."/>
        </authorList>
    </citation>
    <scope>NUCLEOTIDE SEQUENCE</scope>
    <source>
        <strain evidence="2">9144</strain>
    </source>
</reference>
<keyword evidence="3" id="KW-1185">Reference proteome</keyword>
<evidence type="ECO:0000256" key="1">
    <source>
        <dbReference type="SAM" id="MobiDB-lite"/>
    </source>
</evidence>
<organism evidence="2 3">
    <name type="scientific">Mycena pura</name>
    <dbReference type="NCBI Taxonomy" id="153505"/>
    <lineage>
        <taxon>Eukaryota</taxon>
        <taxon>Fungi</taxon>
        <taxon>Dikarya</taxon>
        <taxon>Basidiomycota</taxon>
        <taxon>Agaricomycotina</taxon>
        <taxon>Agaricomycetes</taxon>
        <taxon>Agaricomycetidae</taxon>
        <taxon>Agaricales</taxon>
        <taxon>Marasmiineae</taxon>
        <taxon>Mycenaceae</taxon>
        <taxon>Mycena</taxon>
    </lineage>
</organism>
<feature type="compositionally biased region" description="Low complexity" evidence="1">
    <location>
        <begin position="144"/>
        <end position="159"/>
    </location>
</feature>
<comment type="caution">
    <text evidence="2">The sequence shown here is derived from an EMBL/GenBank/DDBJ whole genome shotgun (WGS) entry which is preliminary data.</text>
</comment>
<dbReference type="AlphaFoldDB" id="A0AAD6Y3S7"/>
<evidence type="ECO:0000313" key="2">
    <source>
        <dbReference type="EMBL" id="KAJ7199867.1"/>
    </source>
</evidence>
<proteinExistence type="predicted"/>
<dbReference type="EMBL" id="JARJCW010000066">
    <property type="protein sequence ID" value="KAJ7199867.1"/>
    <property type="molecule type" value="Genomic_DNA"/>
</dbReference>
<accession>A0AAD6Y3S7</accession>
<feature type="region of interest" description="Disordered" evidence="1">
    <location>
        <begin position="90"/>
        <end position="120"/>
    </location>
</feature>
<protein>
    <submittedName>
        <fullName evidence="2">Uncharacterized protein</fullName>
    </submittedName>
</protein>